<feature type="transmembrane region" description="Helical" evidence="7">
    <location>
        <begin position="71"/>
        <end position="91"/>
    </location>
</feature>
<feature type="transmembrane region" description="Helical" evidence="7">
    <location>
        <begin position="192"/>
        <end position="222"/>
    </location>
</feature>
<dbReference type="PANTHER" id="PTHR30487">
    <property type="entry name" value="TYPE 4 PREPILIN-LIKE PROTEINS LEADER PEPTIDE-PROCESSING ENZYME"/>
    <property type="match status" value="1"/>
</dbReference>
<feature type="transmembrane region" description="Helical" evidence="7">
    <location>
        <begin position="6"/>
        <end position="24"/>
    </location>
</feature>
<evidence type="ECO:0000259" key="9">
    <source>
        <dbReference type="Pfam" id="PF06750"/>
    </source>
</evidence>
<feature type="domain" description="Prepilin type IV endopeptidase peptidase" evidence="8">
    <location>
        <begin position="101"/>
        <end position="219"/>
    </location>
</feature>
<reference evidence="10" key="1">
    <citation type="journal article" date="2015" name="Nature">
        <title>Complex archaea that bridge the gap between prokaryotes and eukaryotes.</title>
        <authorList>
            <person name="Spang A."/>
            <person name="Saw J.H."/>
            <person name="Jorgensen S.L."/>
            <person name="Zaremba-Niedzwiedzka K."/>
            <person name="Martijn J."/>
            <person name="Lind A.E."/>
            <person name="van Eijk R."/>
            <person name="Schleper C."/>
            <person name="Guy L."/>
            <person name="Ettema T.J."/>
        </authorList>
    </citation>
    <scope>NUCLEOTIDE SEQUENCE</scope>
</reference>
<protein>
    <recommendedName>
        <fullName evidence="11">Peptidase A24A N-terminal domain-containing protein</fullName>
    </recommendedName>
</protein>
<feature type="transmembrane region" description="Helical" evidence="7">
    <location>
        <begin position="97"/>
        <end position="115"/>
    </location>
</feature>
<dbReference type="InterPro" id="IPR050882">
    <property type="entry name" value="Prepilin_peptidase/N-MTase"/>
</dbReference>
<evidence type="ECO:0000256" key="5">
    <source>
        <dbReference type="ARBA" id="ARBA00022989"/>
    </source>
</evidence>
<keyword evidence="4 7" id="KW-0812">Transmembrane</keyword>
<dbReference type="GO" id="GO:0005886">
    <property type="term" value="C:plasma membrane"/>
    <property type="evidence" value="ECO:0007669"/>
    <property type="project" value="UniProtKB-SubCell"/>
</dbReference>
<keyword evidence="6 7" id="KW-0472">Membrane</keyword>
<dbReference type="InterPro" id="IPR000045">
    <property type="entry name" value="Prepilin_IV_endopep_pep"/>
</dbReference>
<dbReference type="AlphaFoldDB" id="A0A0F9MDM8"/>
<comment type="similarity">
    <text evidence="2">Belongs to the peptidase A24 family.</text>
</comment>
<comment type="subcellular location">
    <subcellularLocation>
        <location evidence="1">Cell membrane</location>
        <topology evidence="1">Multi-pass membrane protein</topology>
    </subcellularLocation>
</comment>
<keyword evidence="5 7" id="KW-1133">Transmembrane helix</keyword>
<feature type="transmembrane region" description="Helical" evidence="7">
    <location>
        <begin position="234"/>
        <end position="259"/>
    </location>
</feature>
<evidence type="ECO:0000259" key="8">
    <source>
        <dbReference type="Pfam" id="PF01478"/>
    </source>
</evidence>
<dbReference type="PANTHER" id="PTHR30487:SF0">
    <property type="entry name" value="PREPILIN LEADER PEPTIDASE_N-METHYLTRANSFERASE-RELATED"/>
    <property type="match status" value="1"/>
</dbReference>
<feature type="domain" description="Prepilin peptidase A24 N-terminal" evidence="9">
    <location>
        <begin position="8"/>
        <end position="90"/>
    </location>
</feature>
<dbReference type="EMBL" id="LAZR01005746">
    <property type="protein sequence ID" value="KKM97446.1"/>
    <property type="molecule type" value="Genomic_DNA"/>
</dbReference>
<feature type="transmembrane region" description="Helical" evidence="7">
    <location>
        <begin position="122"/>
        <end position="142"/>
    </location>
</feature>
<evidence type="ECO:0000256" key="2">
    <source>
        <dbReference type="ARBA" id="ARBA00005801"/>
    </source>
</evidence>
<keyword evidence="3" id="KW-1003">Cell membrane</keyword>
<gene>
    <name evidence="10" type="ORF">LCGC14_1167940</name>
</gene>
<name>A0A0F9MDM8_9ZZZZ</name>
<dbReference type="Pfam" id="PF06750">
    <property type="entry name" value="A24_N_bact"/>
    <property type="match status" value="1"/>
</dbReference>
<sequence length="262" mass="28442">MIGFILFLYGLIVGSFINVGAYRIPKKRSIVSPGSCCPNCNEPIKFYDNIPLLSYLILRGKCRNCNEPISLRYPAVELISGLLFVATYMAIGFEFKLIPALVLVSLLLLVFLIDFDHQIIPNGLVIFGLVAGAIFLGLSFLFKGFPILETDFHPVLSALGSGIGGGLALIAIAFLGELMFKKEAMGGGDIKLAVVLGMFLGPYVFLSLFLSFFVGAFISVILMSGRLVKKGQQIAFGPFMAIAAVITIYFGPGILDWYLAFI</sequence>
<evidence type="ECO:0000256" key="7">
    <source>
        <dbReference type="SAM" id="Phobius"/>
    </source>
</evidence>
<dbReference type="Gene3D" id="1.20.120.1220">
    <property type="match status" value="1"/>
</dbReference>
<dbReference type="GO" id="GO:0006465">
    <property type="term" value="P:signal peptide processing"/>
    <property type="evidence" value="ECO:0007669"/>
    <property type="project" value="TreeGrafter"/>
</dbReference>
<accession>A0A0F9MDM8</accession>
<evidence type="ECO:0000313" key="10">
    <source>
        <dbReference type="EMBL" id="KKM97446.1"/>
    </source>
</evidence>
<evidence type="ECO:0000256" key="4">
    <source>
        <dbReference type="ARBA" id="ARBA00022692"/>
    </source>
</evidence>
<dbReference type="Pfam" id="PF01478">
    <property type="entry name" value="Peptidase_A24"/>
    <property type="match status" value="1"/>
</dbReference>
<comment type="caution">
    <text evidence="10">The sequence shown here is derived from an EMBL/GenBank/DDBJ whole genome shotgun (WGS) entry which is preliminary data.</text>
</comment>
<proteinExistence type="inferred from homology"/>
<dbReference type="GO" id="GO:0004190">
    <property type="term" value="F:aspartic-type endopeptidase activity"/>
    <property type="evidence" value="ECO:0007669"/>
    <property type="project" value="InterPro"/>
</dbReference>
<organism evidence="10">
    <name type="scientific">marine sediment metagenome</name>
    <dbReference type="NCBI Taxonomy" id="412755"/>
    <lineage>
        <taxon>unclassified sequences</taxon>
        <taxon>metagenomes</taxon>
        <taxon>ecological metagenomes</taxon>
    </lineage>
</organism>
<evidence type="ECO:0000256" key="3">
    <source>
        <dbReference type="ARBA" id="ARBA00022475"/>
    </source>
</evidence>
<evidence type="ECO:0008006" key="11">
    <source>
        <dbReference type="Google" id="ProtNLM"/>
    </source>
</evidence>
<evidence type="ECO:0000256" key="6">
    <source>
        <dbReference type="ARBA" id="ARBA00023136"/>
    </source>
</evidence>
<dbReference type="InterPro" id="IPR010627">
    <property type="entry name" value="Prepilin_pept_A24_N"/>
</dbReference>
<evidence type="ECO:0000256" key="1">
    <source>
        <dbReference type="ARBA" id="ARBA00004651"/>
    </source>
</evidence>
<feature type="transmembrane region" description="Helical" evidence="7">
    <location>
        <begin position="154"/>
        <end position="180"/>
    </location>
</feature>